<proteinExistence type="predicted"/>
<protein>
    <submittedName>
        <fullName evidence="2">Uncharacterized protein</fullName>
    </submittedName>
</protein>
<accession>A0A6H5HRT7</accession>
<gene>
    <name evidence="1" type="ORF">NTEN_LOCUS12988</name>
    <name evidence="2" type="ORF">NTEN_LOCUS23458</name>
</gene>
<evidence type="ECO:0000313" key="1">
    <source>
        <dbReference type="EMBL" id="CAB0007724.1"/>
    </source>
</evidence>
<dbReference type="Proteomes" id="UP000479000">
    <property type="component" value="Unassembled WGS sequence"/>
</dbReference>
<evidence type="ECO:0000313" key="2">
    <source>
        <dbReference type="EMBL" id="CAB0019791.1"/>
    </source>
</evidence>
<name>A0A6H5HRT7_9HEMI</name>
<reference evidence="2 3" key="1">
    <citation type="submission" date="2020-02" db="EMBL/GenBank/DDBJ databases">
        <authorList>
            <person name="Ferguson B K."/>
        </authorList>
    </citation>
    <scope>NUCLEOTIDE SEQUENCE [LARGE SCALE GENOMIC DNA]</scope>
</reference>
<dbReference type="EMBL" id="CADCXU010034549">
    <property type="protein sequence ID" value="CAB0019791.1"/>
    <property type="molecule type" value="Genomic_DNA"/>
</dbReference>
<dbReference type="EMBL" id="CADCXU010019330">
    <property type="protein sequence ID" value="CAB0007724.1"/>
    <property type="molecule type" value="Genomic_DNA"/>
</dbReference>
<sequence length="55" mass="6047">MIRLDFPGSKSAPYAVSYPYPIPRVTSHSGFRANGSHKSCSPTKSPYMISLVCQK</sequence>
<feature type="non-terminal residue" evidence="2">
    <location>
        <position position="55"/>
    </location>
</feature>
<evidence type="ECO:0000313" key="3">
    <source>
        <dbReference type="Proteomes" id="UP000479000"/>
    </source>
</evidence>
<keyword evidence="3" id="KW-1185">Reference proteome</keyword>
<organism evidence="2 3">
    <name type="scientific">Nesidiocoris tenuis</name>
    <dbReference type="NCBI Taxonomy" id="355587"/>
    <lineage>
        <taxon>Eukaryota</taxon>
        <taxon>Metazoa</taxon>
        <taxon>Ecdysozoa</taxon>
        <taxon>Arthropoda</taxon>
        <taxon>Hexapoda</taxon>
        <taxon>Insecta</taxon>
        <taxon>Pterygota</taxon>
        <taxon>Neoptera</taxon>
        <taxon>Paraneoptera</taxon>
        <taxon>Hemiptera</taxon>
        <taxon>Heteroptera</taxon>
        <taxon>Panheteroptera</taxon>
        <taxon>Cimicomorpha</taxon>
        <taxon>Miridae</taxon>
        <taxon>Dicyphina</taxon>
        <taxon>Nesidiocoris</taxon>
    </lineage>
</organism>
<dbReference type="AlphaFoldDB" id="A0A6H5HRT7"/>